<dbReference type="OrthoDB" id="5212574at2759"/>
<organism evidence="1 2">
    <name type="scientific">Polytolypa hystricis (strain UAMH7299)</name>
    <dbReference type="NCBI Taxonomy" id="1447883"/>
    <lineage>
        <taxon>Eukaryota</taxon>
        <taxon>Fungi</taxon>
        <taxon>Dikarya</taxon>
        <taxon>Ascomycota</taxon>
        <taxon>Pezizomycotina</taxon>
        <taxon>Eurotiomycetes</taxon>
        <taxon>Eurotiomycetidae</taxon>
        <taxon>Onygenales</taxon>
        <taxon>Onygenales incertae sedis</taxon>
        <taxon>Polytolypa</taxon>
    </lineage>
</organism>
<dbReference type="EMBL" id="PDNA01000009">
    <property type="protein sequence ID" value="PGH27152.1"/>
    <property type="molecule type" value="Genomic_DNA"/>
</dbReference>
<accession>A0A2B7Z248</accession>
<evidence type="ECO:0000313" key="2">
    <source>
        <dbReference type="Proteomes" id="UP000224634"/>
    </source>
</evidence>
<keyword evidence="2" id="KW-1185">Reference proteome</keyword>
<dbReference type="Proteomes" id="UP000224634">
    <property type="component" value="Unassembled WGS sequence"/>
</dbReference>
<sequence length="99" mass="11260">MDSDDISSGVENFSWIGRFEVVEDGMSQWFLDGAHSTLSLKPAAECLQRTPMARMREKRDGMTLVECLVHALSEHNTRPDHVIFTTYQEREDGSTRIGK</sequence>
<name>A0A2B7Z248_POLH7</name>
<dbReference type="GO" id="GO:0016881">
    <property type="term" value="F:acid-amino acid ligase activity"/>
    <property type="evidence" value="ECO:0007669"/>
    <property type="project" value="InterPro"/>
</dbReference>
<dbReference type="STRING" id="1447883.A0A2B7Z248"/>
<comment type="caution">
    <text evidence="1">The sequence shown here is derived from an EMBL/GenBank/DDBJ whole genome shotgun (WGS) entry which is preliminary data.</text>
</comment>
<dbReference type="SUPFAM" id="SSF53244">
    <property type="entry name" value="MurD-like peptide ligases, peptide-binding domain"/>
    <property type="match status" value="1"/>
</dbReference>
<reference evidence="1 2" key="1">
    <citation type="submission" date="2017-10" db="EMBL/GenBank/DDBJ databases">
        <title>Comparative genomics in systemic dimorphic fungi from Ajellomycetaceae.</title>
        <authorList>
            <person name="Munoz J.F."/>
            <person name="Mcewen J.G."/>
            <person name="Clay O.K."/>
            <person name="Cuomo C.A."/>
        </authorList>
    </citation>
    <scope>NUCLEOTIDE SEQUENCE [LARGE SCALE GENOMIC DNA]</scope>
    <source>
        <strain evidence="1 2">UAMH7299</strain>
    </source>
</reference>
<protein>
    <submittedName>
        <fullName evidence="1">Uncharacterized protein</fullName>
    </submittedName>
</protein>
<dbReference type="InterPro" id="IPR036615">
    <property type="entry name" value="Mur_ligase_C_dom_sf"/>
</dbReference>
<gene>
    <name evidence="1" type="ORF">AJ80_01108</name>
</gene>
<evidence type="ECO:0000313" key="1">
    <source>
        <dbReference type="EMBL" id="PGH27152.1"/>
    </source>
</evidence>
<proteinExistence type="predicted"/>
<dbReference type="AlphaFoldDB" id="A0A2B7Z248"/>